<organism evidence="4 5">
    <name type="scientific">Streptomyces iconiensis</name>
    <dbReference type="NCBI Taxonomy" id="1384038"/>
    <lineage>
        <taxon>Bacteria</taxon>
        <taxon>Bacillati</taxon>
        <taxon>Actinomycetota</taxon>
        <taxon>Actinomycetes</taxon>
        <taxon>Kitasatosporales</taxon>
        <taxon>Streptomycetaceae</taxon>
        <taxon>Streptomyces</taxon>
    </lineage>
</organism>
<dbReference type="InterPro" id="IPR015590">
    <property type="entry name" value="Aldehyde_DH_dom"/>
</dbReference>
<evidence type="ECO:0000259" key="3">
    <source>
        <dbReference type="Pfam" id="PF00171"/>
    </source>
</evidence>
<accession>A0ABT6ZN49</accession>
<evidence type="ECO:0000256" key="1">
    <source>
        <dbReference type="ARBA" id="ARBA00010617"/>
    </source>
</evidence>
<evidence type="ECO:0000256" key="2">
    <source>
        <dbReference type="ARBA" id="ARBA00023002"/>
    </source>
</evidence>
<dbReference type="Gene3D" id="3.40.309.10">
    <property type="entry name" value="Aldehyde Dehydrogenase, Chain A, domain 2"/>
    <property type="match status" value="1"/>
</dbReference>
<dbReference type="InterPro" id="IPR036396">
    <property type="entry name" value="Cyt_P450_sf"/>
</dbReference>
<dbReference type="InterPro" id="IPR016160">
    <property type="entry name" value="Ald_DH_CS_CYS"/>
</dbReference>
<comment type="similarity">
    <text evidence="1">Belongs to the cytochrome P450 family.</text>
</comment>
<feature type="domain" description="Aldehyde dehydrogenase" evidence="3">
    <location>
        <begin position="98"/>
        <end position="539"/>
    </location>
</feature>
<dbReference type="PROSITE" id="PS00070">
    <property type="entry name" value="ALDEHYDE_DEHYDR_CYS"/>
    <property type="match status" value="1"/>
</dbReference>
<proteinExistence type="inferred from homology"/>
<protein>
    <submittedName>
        <fullName evidence="4">Aldehyde dehydrogenase family protein</fullName>
    </submittedName>
</protein>
<dbReference type="SUPFAM" id="SSF48264">
    <property type="entry name" value="Cytochrome P450"/>
    <property type="match status" value="1"/>
</dbReference>
<dbReference type="PANTHER" id="PTHR46696">
    <property type="entry name" value="P450, PUTATIVE (EUROFUNG)-RELATED"/>
    <property type="match status" value="1"/>
</dbReference>
<sequence>MPVGSFGVSAAAPGLKAKVIGVSVSEDLMAASVTQPTAVSLQAGLYDFGSFIDGEVARDDDAWTYSVRASALVDDPLGATAYKRSLDQGKMSPEEYPEIVLGRCALARPEMMEKAVLAASGAAARWAMVPFEQRLTFADRFRRRVKEHAGQLIDLLVGEGHPLRLARSEISNVLAFFGPETTRWCAEQMQTNVESGQRRLMLRRRPDGVVCVQPPQNTPLISVAAALQATIAGNCLVMRLSRQAPLTAMYLVQRVAAPALAEAGAPAGALSVLCAEPAATMKTWLASPLVDDIFYFGDSTRGMRLQSDCLRRGKKPVLELAGNDIVVVWKDTELPLVIEALSESFYAAGQICCAPNVVIAHPEVADDLLDRLQASARALRPGPPDDPEVVLTPTPSGPGYDAALADARAQGAQVLCGGRHLDVHGEERDTGIFLEPAVVRADGLRRASRLRSVRQETFFPLLTVVVPDANEDEPLLDRVLEFANASSYGLRCSLWARDAHVTEQFLGGISSFGQLRVNDSHLAPTPYLPNHGGTGLSGGAFGEANYPMLRTSHLQTVSVAEAVSPREALSEVFDREVGLSGVALGPRPVARATGAHPAGWPPPDLPGGLPAPFTPRFQQDPHPTLRWLRENRPVSRIVAPDGAGWLLTRYDDVRQAHRDKRISCDSKRTPAGILWGGEWPDELRKRLFTHLLDTDDPRHGELRRLMSPLFTASRQGQWQTKISEIVNARIDRMAPRGRGDLMSEVAYPLGAHVLFSVLGAPVPDLPVLRALTWRLVDWNTTVPYFRALTYQADAMMADVLADKRRRPGHDLLSLLVRACDEEGLITADELEGMFLLMLVAGQDPSINSVGNSMHTLLTHPEQADLLRADPALLTTGTDELLRFNSPLTFTSWRGTLEPVEFSGVTVPADESLIVSLGSANRDAAHFDQPDALNLSRTPNHHLAYGHGIHYCLGAQIGRLTAETAISTLLRRLPDLRLAGPVRWRPGQFERGLEALPVTWDPCKVQPS</sequence>
<gene>
    <name evidence="4" type="ORF">NMN56_000645</name>
</gene>
<dbReference type="PRINTS" id="PR00359">
    <property type="entry name" value="BP450"/>
</dbReference>
<dbReference type="Pfam" id="PF00067">
    <property type="entry name" value="p450"/>
    <property type="match status" value="1"/>
</dbReference>
<keyword evidence="5" id="KW-1185">Reference proteome</keyword>
<reference evidence="4 5" key="1">
    <citation type="submission" date="2023-05" db="EMBL/GenBank/DDBJ databases">
        <title>Streptantibioticus silvisoli sp. nov., acidotolerant actinomycetes 1 from pine litter.</title>
        <authorList>
            <person name="Swiecimska M."/>
            <person name="Golinska P."/>
            <person name="Sangal V."/>
            <person name="Wachnowicz B."/>
            <person name="Goodfellow M."/>
        </authorList>
    </citation>
    <scope>NUCLEOTIDE SEQUENCE [LARGE SCALE GENOMIC DNA]</scope>
    <source>
        <strain evidence="4 5">DSM 42109</strain>
    </source>
</reference>
<dbReference type="InterPro" id="IPR016162">
    <property type="entry name" value="Ald_DH_N"/>
</dbReference>
<dbReference type="SUPFAM" id="SSF53720">
    <property type="entry name" value="ALDH-like"/>
    <property type="match status" value="1"/>
</dbReference>
<dbReference type="InterPro" id="IPR016163">
    <property type="entry name" value="Ald_DH_C"/>
</dbReference>
<dbReference type="EMBL" id="JANCPR020000001">
    <property type="protein sequence ID" value="MDJ1130480.1"/>
    <property type="molecule type" value="Genomic_DNA"/>
</dbReference>
<keyword evidence="2" id="KW-0560">Oxidoreductase</keyword>
<dbReference type="PANTHER" id="PTHR46696:SF1">
    <property type="entry name" value="CYTOCHROME P450 YJIB-RELATED"/>
    <property type="match status" value="1"/>
</dbReference>
<evidence type="ECO:0000313" key="4">
    <source>
        <dbReference type="EMBL" id="MDJ1130480.1"/>
    </source>
</evidence>
<dbReference type="InterPro" id="IPR016161">
    <property type="entry name" value="Ald_DH/histidinol_DH"/>
</dbReference>
<comment type="caution">
    <text evidence="4">The sequence shown here is derived from an EMBL/GenBank/DDBJ whole genome shotgun (WGS) entry which is preliminary data.</text>
</comment>
<dbReference type="RefSeq" id="WP_280842627.1">
    <property type="nucleotide sequence ID" value="NZ_JANCPR020000001.1"/>
</dbReference>
<dbReference type="Pfam" id="PF00171">
    <property type="entry name" value="Aldedh"/>
    <property type="match status" value="1"/>
</dbReference>
<name>A0ABT6ZN49_9ACTN</name>
<dbReference type="InterPro" id="IPR001128">
    <property type="entry name" value="Cyt_P450"/>
</dbReference>
<dbReference type="Gene3D" id="1.10.630.10">
    <property type="entry name" value="Cytochrome P450"/>
    <property type="match status" value="1"/>
</dbReference>
<dbReference type="Proteomes" id="UP001214441">
    <property type="component" value="Unassembled WGS sequence"/>
</dbReference>
<dbReference type="InterPro" id="IPR002397">
    <property type="entry name" value="Cyt_P450_B"/>
</dbReference>
<dbReference type="Gene3D" id="3.40.605.10">
    <property type="entry name" value="Aldehyde Dehydrogenase, Chain A, domain 1"/>
    <property type="match status" value="1"/>
</dbReference>
<evidence type="ECO:0000313" key="5">
    <source>
        <dbReference type="Proteomes" id="UP001214441"/>
    </source>
</evidence>